<reference evidence="2" key="1">
    <citation type="submission" date="2022-11" db="EMBL/GenBank/DDBJ databases">
        <title>Lacinutrix neustonica HL-RS19T sp. nov., isolated from the surface microlayer sample of brackish Lake Shihwa.</title>
        <authorList>
            <person name="Choi J.Y."/>
            <person name="Hwang C.Y."/>
        </authorList>
    </citation>
    <scope>NUCLEOTIDE SEQUENCE</scope>
    <source>
        <strain evidence="2">HL-RS19</strain>
    </source>
</reference>
<dbReference type="Pfam" id="PF13591">
    <property type="entry name" value="MerR_2"/>
    <property type="match status" value="1"/>
</dbReference>
<dbReference type="KEGG" id="lnu:N7U66_03720"/>
<dbReference type="Proteomes" id="UP001164705">
    <property type="component" value="Chromosome"/>
</dbReference>
<evidence type="ECO:0000256" key="1">
    <source>
        <dbReference type="SAM" id="Coils"/>
    </source>
</evidence>
<proteinExistence type="predicted"/>
<sequence length="98" mass="11842">METDDLISIQQFCLYHNVPNTFIDSLHNYELIEIIDANNERYIKITQINDLERMMRLHFELDLNFESLDVVDNLLKQVVTLQNQIKDLKNRLRLYEDE</sequence>
<keyword evidence="1" id="KW-0175">Coiled coil</keyword>
<evidence type="ECO:0000313" key="3">
    <source>
        <dbReference type="Proteomes" id="UP001164705"/>
    </source>
</evidence>
<accession>A0A9E8SE49</accession>
<gene>
    <name evidence="2" type="ORF">N7U66_03720</name>
</gene>
<feature type="coiled-coil region" evidence="1">
    <location>
        <begin position="71"/>
        <end position="98"/>
    </location>
</feature>
<organism evidence="2 3">
    <name type="scientific">Lacinutrix neustonica</name>
    <dbReference type="NCBI Taxonomy" id="2980107"/>
    <lineage>
        <taxon>Bacteria</taxon>
        <taxon>Pseudomonadati</taxon>
        <taxon>Bacteroidota</taxon>
        <taxon>Flavobacteriia</taxon>
        <taxon>Flavobacteriales</taxon>
        <taxon>Flavobacteriaceae</taxon>
        <taxon>Lacinutrix</taxon>
    </lineage>
</organism>
<evidence type="ECO:0000313" key="2">
    <source>
        <dbReference type="EMBL" id="WAC02781.1"/>
    </source>
</evidence>
<dbReference type="EMBL" id="CP113088">
    <property type="protein sequence ID" value="WAC02781.1"/>
    <property type="molecule type" value="Genomic_DNA"/>
</dbReference>
<keyword evidence="3" id="KW-1185">Reference proteome</keyword>
<evidence type="ECO:0008006" key="4">
    <source>
        <dbReference type="Google" id="ProtNLM"/>
    </source>
</evidence>
<dbReference type="RefSeq" id="WP_267677380.1">
    <property type="nucleotide sequence ID" value="NZ_CP113088.1"/>
</dbReference>
<dbReference type="AlphaFoldDB" id="A0A9E8SE49"/>
<dbReference type="Gene3D" id="1.10.1660.10">
    <property type="match status" value="1"/>
</dbReference>
<name>A0A9E8SE49_9FLAO</name>
<protein>
    <recommendedName>
        <fullName evidence="4">MerR family transcriptional regulator</fullName>
    </recommendedName>
</protein>